<accession>A0A1M6AYH3</accession>
<evidence type="ECO:0000313" key="2">
    <source>
        <dbReference type="Proteomes" id="UP000184432"/>
    </source>
</evidence>
<keyword evidence="2" id="KW-1185">Reference proteome</keyword>
<organism evidence="1 2">
    <name type="scientific">Aquimarina spongiae</name>
    <dbReference type="NCBI Taxonomy" id="570521"/>
    <lineage>
        <taxon>Bacteria</taxon>
        <taxon>Pseudomonadati</taxon>
        <taxon>Bacteroidota</taxon>
        <taxon>Flavobacteriia</taxon>
        <taxon>Flavobacteriales</taxon>
        <taxon>Flavobacteriaceae</taxon>
        <taxon>Aquimarina</taxon>
    </lineage>
</organism>
<sequence length="274" mass="30881">MKILKSILLLFALGCIASTYGQERLFSLGYGKTFVSNDSTTVSLTLDLNRIPGQSERAGGYYFVNEVLGEKGWGYYIKPSIDVNIGSGISSAPNNVSLGIPVGLVYDFKKTAIGLFSLYLEGAPEMIADKSFKNNLHYLSLNAYIKYEFLNDAILINFLAGVTNANGFRNQIEVDSEQYGRITLPLFLRANFWNAVSPKDRKYKRISWISTFKFNHVYADDLLASEDDTYFYFSSKFDVYVTPNIGFNVTYFNGQEEPLFRRNNAISFGITLAR</sequence>
<dbReference type="EMBL" id="FQYP01000001">
    <property type="protein sequence ID" value="SHI41368.1"/>
    <property type="molecule type" value="Genomic_DNA"/>
</dbReference>
<evidence type="ECO:0000313" key="1">
    <source>
        <dbReference type="EMBL" id="SHI41368.1"/>
    </source>
</evidence>
<dbReference type="OrthoDB" id="1419006at2"/>
<dbReference type="Proteomes" id="UP000184432">
    <property type="component" value="Unassembled WGS sequence"/>
</dbReference>
<gene>
    <name evidence="1" type="ORF">SAMN04488508_101535</name>
</gene>
<name>A0A1M6AYH3_9FLAO</name>
<reference evidence="2" key="1">
    <citation type="submission" date="2016-11" db="EMBL/GenBank/DDBJ databases">
        <authorList>
            <person name="Varghese N."/>
            <person name="Submissions S."/>
        </authorList>
    </citation>
    <scope>NUCLEOTIDE SEQUENCE [LARGE SCALE GENOMIC DNA]</scope>
    <source>
        <strain evidence="2">DSM 22623</strain>
    </source>
</reference>
<protein>
    <submittedName>
        <fullName evidence="1">Uncharacterized protein</fullName>
    </submittedName>
</protein>
<dbReference type="AlphaFoldDB" id="A0A1M6AYH3"/>
<dbReference type="RefSeq" id="WP_073313568.1">
    <property type="nucleotide sequence ID" value="NZ_FQYP01000001.1"/>
</dbReference>
<proteinExistence type="predicted"/>
<dbReference type="STRING" id="570521.SAMN04488508_101535"/>